<feature type="compositionally biased region" description="Pro residues" evidence="1">
    <location>
        <begin position="51"/>
        <end position="67"/>
    </location>
</feature>
<feature type="region of interest" description="Disordered" evidence="1">
    <location>
        <begin position="1318"/>
        <end position="1350"/>
    </location>
</feature>
<feature type="region of interest" description="Disordered" evidence="1">
    <location>
        <begin position="1010"/>
        <end position="1261"/>
    </location>
</feature>
<proteinExistence type="predicted"/>
<feature type="region of interest" description="Disordered" evidence="1">
    <location>
        <begin position="937"/>
        <end position="967"/>
    </location>
</feature>
<reference evidence="2" key="1">
    <citation type="journal article" date="2014" name="Genome Announc.">
        <title>Draft genome sequence of Rhodosporidium toruloides CECT1137, an oleaginous yeast of biotechnological interest.</title>
        <authorList>
            <person name="Morin N."/>
            <person name="Calcas X."/>
            <person name="Devillers H."/>
            <person name="Durrens P."/>
            <person name="Sherman D.J."/>
            <person name="Nicaud J.-M."/>
            <person name="Neuveglise C."/>
        </authorList>
    </citation>
    <scope>NUCLEOTIDE SEQUENCE</scope>
    <source>
        <strain evidence="2">CECT1137</strain>
    </source>
</reference>
<feature type="region of interest" description="Disordered" evidence="1">
    <location>
        <begin position="663"/>
        <end position="684"/>
    </location>
</feature>
<evidence type="ECO:0000256" key="1">
    <source>
        <dbReference type="SAM" id="MobiDB-lite"/>
    </source>
</evidence>
<feature type="compositionally biased region" description="Basic and acidic residues" evidence="1">
    <location>
        <begin position="551"/>
        <end position="561"/>
    </location>
</feature>
<feature type="compositionally biased region" description="Polar residues" evidence="1">
    <location>
        <begin position="488"/>
        <end position="497"/>
    </location>
</feature>
<feature type="compositionally biased region" description="Basic and acidic residues" evidence="1">
    <location>
        <begin position="941"/>
        <end position="958"/>
    </location>
</feature>
<feature type="compositionally biased region" description="Low complexity" evidence="1">
    <location>
        <begin position="1123"/>
        <end position="1166"/>
    </location>
</feature>
<feature type="compositionally biased region" description="Polar residues" evidence="1">
    <location>
        <begin position="833"/>
        <end position="855"/>
    </location>
</feature>
<dbReference type="OrthoDB" id="2528057at2759"/>
<dbReference type="EMBL" id="LK052942">
    <property type="protein sequence ID" value="CDR42961.1"/>
    <property type="molecule type" value="Genomic_DNA"/>
</dbReference>
<evidence type="ECO:0000313" key="2">
    <source>
        <dbReference type="EMBL" id="CDR42961.1"/>
    </source>
</evidence>
<gene>
    <name evidence="2" type="ORF">RHTO0S_07e05908g</name>
</gene>
<feature type="compositionally biased region" description="Acidic residues" evidence="1">
    <location>
        <begin position="817"/>
        <end position="828"/>
    </location>
</feature>
<feature type="compositionally biased region" description="Polar residues" evidence="1">
    <location>
        <begin position="1204"/>
        <end position="1224"/>
    </location>
</feature>
<feature type="compositionally biased region" description="Gly residues" evidence="1">
    <location>
        <begin position="97"/>
        <end position="107"/>
    </location>
</feature>
<feature type="region of interest" description="Disordered" evidence="1">
    <location>
        <begin position="704"/>
        <end position="859"/>
    </location>
</feature>
<feature type="compositionally biased region" description="Low complexity" evidence="1">
    <location>
        <begin position="402"/>
        <end position="416"/>
    </location>
</feature>
<feature type="compositionally biased region" description="Low complexity" evidence="1">
    <location>
        <begin position="1321"/>
        <end position="1330"/>
    </location>
</feature>
<feature type="region of interest" description="Disordered" evidence="1">
    <location>
        <begin position="328"/>
        <end position="427"/>
    </location>
</feature>
<protein>
    <submittedName>
        <fullName evidence="2">RHTO0S07e05908g1_1</fullName>
    </submittedName>
</protein>
<feature type="compositionally biased region" description="Low complexity" evidence="1">
    <location>
        <begin position="124"/>
        <end position="133"/>
    </location>
</feature>
<accession>A0A061AZ65</accession>
<name>A0A061AZ65_RHOTO</name>
<organism evidence="2">
    <name type="scientific">Rhodotorula toruloides</name>
    <name type="common">Yeast</name>
    <name type="synonym">Rhodosporidium toruloides</name>
    <dbReference type="NCBI Taxonomy" id="5286"/>
    <lineage>
        <taxon>Eukaryota</taxon>
        <taxon>Fungi</taxon>
        <taxon>Dikarya</taxon>
        <taxon>Basidiomycota</taxon>
        <taxon>Pucciniomycotina</taxon>
        <taxon>Microbotryomycetes</taxon>
        <taxon>Sporidiobolales</taxon>
        <taxon>Sporidiobolaceae</taxon>
        <taxon>Rhodotorula</taxon>
    </lineage>
</organism>
<feature type="compositionally biased region" description="Polar residues" evidence="1">
    <location>
        <begin position="1250"/>
        <end position="1261"/>
    </location>
</feature>
<feature type="compositionally biased region" description="Low complexity" evidence="1">
    <location>
        <begin position="622"/>
        <end position="648"/>
    </location>
</feature>
<feature type="compositionally biased region" description="Low complexity" evidence="1">
    <location>
        <begin position="141"/>
        <end position="169"/>
    </location>
</feature>
<feature type="compositionally biased region" description="Pro residues" evidence="1">
    <location>
        <begin position="570"/>
        <end position="579"/>
    </location>
</feature>
<feature type="compositionally biased region" description="Pro residues" evidence="1">
    <location>
        <begin position="588"/>
        <end position="605"/>
    </location>
</feature>
<feature type="compositionally biased region" description="Low complexity" evidence="1">
    <location>
        <begin position="1173"/>
        <end position="1195"/>
    </location>
</feature>
<feature type="region of interest" description="Disordered" evidence="1">
    <location>
        <begin position="466"/>
        <end position="648"/>
    </location>
</feature>
<feature type="region of interest" description="Disordered" evidence="1">
    <location>
        <begin position="1"/>
        <end position="312"/>
    </location>
</feature>
<feature type="compositionally biased region" description="Pro residues" evidence="1">
    <location>
        <begin position="612"/>
        <end position="621"/>
    </location>
</feature>
<sequence length="1440" mass="151395">MSVNGVARPAGPRRSASGEPDTSPDLEFTFLRPAHQARTLARPASAYVPRPTSPEPSRPTSPTPVPLVAPILPTTSQQSHGSARPFAPKPMRQGAPRLGGLGLGGIVGPEPSPPARSLPRTDSPARPAAKRPVPAVPFVPPHTQTPSPPSTASSDRNSASSSPFAPKASNMPERPFLSPEYGKPTVRSGTFALDSHAAPDAGLERVRGESGSRNGRRSGTPNELERSAGQGAVLAPPIAAAGVVASDAAHEEDAAREEDEADEEEFSPDMQEPDWLQTSPEAEKGVSGFRLADGEAEEDEAPAPPLDSSLNRRHTMVGLFGMVHEVPVDHEADATSTHTSEDGQLDSFDDAHSVLASSTSRQPQEPPAGAVDLVDEDEISEILSSPEGVKVDDLPEEVILDGPGSSAGSEASSVAATPVHETAPTRDWAAPVATAVAAPTFGQTAGFPSHEPVAATLMARAVNTNSSYDAHSDHEDHDAVEEEDIRSRSPSIASSGRLSPDPAHDEFARSRSPSPVPGDGVHAEHNFAAQHSPASIYDEDEDRLPNGYVDEPDRSHDKAASIREAASVYPSPPSSPQPPLVQEELPTEEPPAAEPLPPVESPEPPASVRAATPPPSPPPVVPTLSTSSPQRRSSLSPPASPTTASAPAFSPNLAYQALGLRLPSSLSGNKRSSAISPVSPPMSPEVAKASMPFVFEPLAAILPPANEAKSAEPPAAVVDEEREEEAPKTREAEEPAAVADSPEHVEPAAEPFISRDYALPTDRSPPFLPTNVTHAEPAPAPTLEEKRTAAPVLEQDDHHTDSSVTDSPALSAHTAESDFESAYGDDDVPPVQLPQSAATEQPVASNAVTPATDAQEQGEGGVGVVDVGVAVAGALVMGGLSVGQSAWRSLSGWAWRGNAQPEQQQQPPEPAAQPDFVPKVPQIVVVEEEMVSASPLIGSDTRSDVDTKDGSKIGERAESSVVSTEWGDAEFDMPEGFLDEFKKAMEEIGVQQVADEDRAEQQAQQAAYLAASRQHEEAVEGEEEEVRSAVGSPAPSIRTAVFPTTGMHRSRPPSITGSIRSDRGGGGQYGRPLTPADERMEGDSDEEYDELDRMMAPVWASHRGPSARQQFSGPVESTKHGYAAPPGLAGAAAGPLPSSRMLSPSLSTSSTFSAAPPSLTSSTRSPQPGITTSRSSKGLFGFGSSKSKAPKPASPQKTRPDSGSVLSGGTQAASTAKSFTSLSSIEEDVLSNSSKKQKKNRKSFLFGGSKSPTMPSIESQIADTTYVHYGSGKAKNKRRDSDMSLDASLYASRDPVLLPGQPVPVSLAGVVAGLSVDSPAKSSVQSGGRRSSLRLKSRYEQAEPNAPADPMEKERIYRVRFANATRGLGLRSVAEEEAVRGGDDVALKWIGVGRGRYGNLTIKEGEEMDILFDEQVKKIKGKWRAFGSERSVEWAAVRID</sequence>
<feature type="compositionally biased region" description="Acidic residues" evidence="1">
    <location>
        <begin position="254"/>
        <end position="267"/>
    </location>
</feature>
<feature type="compositionally biased region" description="Polar residues" evidence="1">
    <location>
        <begin position="664"/>
        <end position="676"/>
    </location>
</feature>